<dbReference type="AlphaFoldDB" id="A0A9J2P8H6"/>
<accession>A0A9J2P8H6</accession>
<dbReference type="Proteomes" id="UP000036681">
    <property type="component" value="Unplaced"/>
</dbReference>
<reference evidence="2" key="1">
    <citation type="submission" date="2023-03" db="UniProtKB">
        <authorList>
            <consortium name="WormBaseParasite"/>
        </authorList>
    </citation>
    <scope>IDENTIFICATION</scope>
</reference>
<name>A0A9J2P8H6_ASCLU</name>
<protein>
    <submittedName>
        <fullName evidence="2">Uncharacterized protein</fullName>
    </submittedName>
</protein>
<evidence type="ECO:0000313" key="1">
    <source>
        <dbReference type="Proteomes" id="UP000036681"/>
    </source>
</evidence>
<sequence>MKDFNIEFSEFCCHFGLNFGTVMAHTRFDETIETLCGCHLPHYDCTLNPLPALQKLLAPRRVKHQARSTRIKEQ</sequence>
<keyword evidence="1" id="KW-1185">Reference proteome</keyword>
<evidence type="ECO:0000313" key="2">
    <source>
        <dbReference type="WBParaSite" id="ALUE_0000617201-mRNA-1"/>
    </source>
</evidence>
<proteinExistence type="predicted"/>
<organism evidence="1 2">
    <name type="scientific">Ascaris lumbricoides</name>
    <name type="common">Giant roundworm</name>
    <dbReference type="NCBI Taxonomy" id="6252"/>
    <lineage>
        <taxon>Eukaryota</taxon>
        <taxon>Metazoa</taxon>
        <taxon>Ecdysozoa</taxon>
        <taxon>Nematoda</taxon>
        <taxon>Chromadorea</taxon>
        <taxon>Rhabditida</taxon>
        <taxon>Spirurina</taxon>
        <taxon>Ascaridomorpha</taxon>
        <taxon>Ascaridoidea</taxon>
        <taxon>Ascarididae</taxon>
        <taxon>Ascaris</taxon>
    </lineage>
</organism>
<dbReference type="WBParaSite" id="ALUE_0000617201-mRNA-1">
    <property type="protein sequence ID" value="ALUE_0000617201-mRNA-1"/>
    <property type="gene ID" value="ALUE_0000617201"/>
</dbReference>